<reference evidence="2 3" key="1">
    <citation type="submission" date="2016-10" db="EMBL/GenBank/DDBJ databases">
        <authorList>
            <person name="de Groot N.N."/>
        </authorList>
    </citation>
    <scope>NUCLEOTIDE SEQUENCE [LARGE SCALE GENOMIC DNA]</scope>
    <source>
        <strain evidence="2 3">MP1X4</strain>
    </source>
</reference>
<evidence type="ECO:0000313" key="2">
    <source>
        <dbReference type="EMBL" id="SDT48486.1"/>
    </source>
</evidence>
<gene>
    <name evidence="2" type="ORF">SAMN05216490_3672</name>
</gene>
<dbReference type="InterPro" id="IPR036271">
    <property type="entry name" value="Tet_transcr_reg_TetR-rel_C_sf"/>
</dbReference>
<sequence length="220" mass="25625">MASIEGIRKAYMDFVLTEGAQPKSVYIFAKKNKMTEAEFYQHFGSFEALEQSIWEGFALNTLIEIRGQQVWPEYSSREKGLSFFYAFFEQLKSSRSFAVYSIQQQPKSFTTPRVFEKLKGVFEGFAQEIIKEGIETGELSDRRFFSKKYKDALWVQFGFVLHFWINDNSTGFEKTDEAIEKGVNVTFDLFQRSPIDNLFEYGRFLVKNGGMQEKMGFGQF</sequence>
<dbReference type="Gene3D" id="1.10.357.10">
    <property type="entry name" value="Tetracycline Repressor, domain 2"/>
    <property type="match status" value="1"/>
</dbReference>
<dbReference type="OrthoDB" id="977687at2"/>
<keyword evidence="3" id="KW-1185">Reference proteome</keyword>
<feature type="domain" description="Tetracyclin repressor-like C-terminal" evidence="1">
    <location>
        <begin position="81"/>
        <end position="205"/>
    </location>
</feature>
<dbReference type="EMBL" id="LT629740">
    <property type="protein sequence ID" value="SDT48486.1"/>
    <property type="molecule type" value="Genomic_DNA"/>
</dbReference>
<dbReference type="STRING" id="652787.SAMN05216490_3672"/>
<evidence type="ECO:0000313" key="3">
    <source>
        <dbReference type="Proteomes" id="UP000199679"/>
    </source>
</evidence>
<proteinExistence type="predicted"/>
<dbReference type="GO" id="GO:0003677">
    <property type="term" value="F:DNA binding"/>
    <property type="evidence" value="ECO:0007669"/>
    <property type="project" value="UniProtKB-KW"/>
</dbReference>
<organism evidence="2 3">
    <name type="scientific">Mucilaginibacter mallensis</name>
    <dbReference type="NCBI Taxonomy" id="652787"/>
    <lineage>
        <taxon>Bacteria</taxon>
        <taxon>Pseudomonadati</taxon>
        <taxon>Bacteroidota</taxon>
        <taxon>Sphingobacteriia</taxon>
        <taxon>Sphingobacteriales</taxon>
        <taxon>Sphingobacteriaceae</taxon>
        <taxon>Mucilaginibacter</taxon>
    </lineage>
</organism>
<name>A0A1H2ASH3_MUCMA</name>
<dbReference type="InterPro" id="IPR041673">
    <property type="entry name" value="TetR_C_23"/>
</dbReference>
<evidence type="ECO:0000259" key="1">
    <source>
        <dbReference type="Pfam" id="PF17931"/>
    </source>
</evidence>
<keyword evidence="2" id="KW-0238">DNA-binding</keyword>
<dbReference type="AlphaFoldDB" id="A0A1H2ASH3"/>
<dbReference type="Pfam" id="PF17931">
    <property type="entry name" value="TetR_C_23"/>
    <property type="match status" value="1"/>
</dbReference>
<accession>A0A1H2ASH3</accession>
<dbReference type="SUPFAM" id="SSF48498">
    <property type="entry name" value="Tetracyclin repressor-like, C-terminal domain"/>
    <property type="match status" value="1"/>
</dbReference>
<dbReference type="RefSeq" id="WP_091376219.1">
    <property type="nucleotide sequence ID" value="NZ_LT629740.1"/>
</dbReference>
<dbReference type="Proteomes" id="UP000199679">
    <property type="component" value="Chromosome I"/>
</dbReference>
<protein>
    <submittedName>
        <fullName evidence="2">DNA-binding transcriptional regulator, AcrR family</fullName>
    </submittedName>
</protein>